<dbReference type="GO" id="GO:0070475">
    <property type="term" value="P:rRNA base methylation"/>
    <property type="evidence" value="ECO:0007669"/>
    <property type="project" value="InterPro"/>
</dbReference>
<organism evidence="14">
    <name type="scientific">hydrothermal vent metagenome</name>
    <dbReference type="NCBI Taxonomy" id="652676"/>
    <lineage>
        <taxon>unclassified sequences</taxon>
        <taxon>metagenomes</taxon>
        <taxon>ecological metagenomes</taxon>
    </lineage>
</organism>
<dbReference type="InterPro" id="IPR027492">
    <property type="entry name" value="RNA_MTrfase_RlmN"/>
</dbReference>
<keyword evidence="12" id="KW-1015">Disulfide bond</keyword>
<dbReference type="SFLD" id="SFLDF00275">
    <property type="entry name" value="adenosine_C2_methyltransferase"/>
    <property type="match status" value="1"/>
</dbReference>
<keyword evidence="6 14" id="KW-0489">Methyltransferase</keyword>
<keyword evidence="7 14" id="KW-0808">Transferase</keyword>
<evidence type="ECO:0000256" key="11">
    <source>
        <dbReference type="ARBA" id="ARBA00023014"/>
    </source>
</evidence>
<sequence length="295" mass="32984">LEEQTTLNTLKLSDVQHSTSTDTTKYLFKTHDNHSIETVFIPDGKRNTLCVSTQIGCPLDCKFCATGLMGYTRNLTVGEIVDQYILTAAEVGKNTITNIVYMGMGEPLINFDNTLQSVSIFTNELNKRISRNRVTVSTSGIPHKIIELSDSPYRVKLALSLHSAFEDIRSKIMPINIKYSLAKNIEAIRYYSRATKTRITFEYTMLSGINDRAEDVKALTKLCRSLPSKLNVIPFNSIAHMSPEGISRELKPTPKNRIDEFVDELRGNNITVMVRDTQGDDIAAACGQLAVKEIL</sequence>
<keyword evidence="10" id="KW-0408">Iron</keyword>
<evidence type="ECO:0000256" key="9">
    <source>
        <dbReference type="ARBA" id="ARBA00022723"/>
    </source>
</evidence>
<dbReference type="SUPFAM" id="SSF102114">
    <property type="entry name" value="Radical SAM enzymes"/>
    <property type="match status" value="1"/>
</dbReference>
<dbReference type="SMART" id="SM00729">
    <property type="entry name" value="Elp3"/>
    <property type="match status" value="1"/>
</dbReference>
<dbReference type="GO" id="GO:0046872">
    <property type="term" value="F:metal ion binding"/>
    <property type="evidence" value="ECO:0007669"/>
    <property type="project" value="UniProtKB-KW"/>
</dbReference>
<keyword evidence="5" id="KW-0698">rRNA processing</keyword>
<evidence type="ECO:0000256" key="3">
    <source>
        <dbReference type="ARBA" id="ARBA00022485"/>
    </source>
</evidence>
<dbReference type="InterPro" id="IPR058240">
    <property type="entry name" value="rSAM_sf"/>
</dbReference>
<evidence type="ECO:0000256" key="12">
    <source>
        <dbReference type="ARBA" id="ARBA00023157"/>
    </source>
</evidence>
<feature type="domain" description="Radical SAM core" evidence="13">
    <location>
        <begin position="43"/>
        <end position="268"/>
    </location>
</feature>
<evidence type="ECO:0000256" key="5">
    <source>
        <dbReference type="ARBA" id="ARBA00022552"/>
    </source>
</evidence>
<dbReference type="FunFam" id="3.20.20.70:FF:000014">
    <property type="entry name" value="Probable dual-specificity RNA methyltransferase RlmN"/>
    <property type="match status" value="1"/>
</dbReference>
<name>A0A3B1C230_9ZZZZ</name>
<dbReference type="Pfam" id="PF04055">
    <property type="entry name" value="Radical_SAM"/>
    <property type="match status" value="1"/>
</dbReference>
<keyword evidence="3" id="KW-0004">4Fe-4S</keyword>
<dbReference type="GO" id="GO:0008173">
    <property type="term" value="F:RNA methyltransferase activity"/>
    <property type="evidence" value="ECO:0007669"/>
    <property type="project" value="InterPro"/>
</dbReference>
<keyword evidence="11" id="KW-0411">Iron-sulfur</keyword>
<evidence type="ECO:0000259" key="13">
    <source>
        <dbReference type="PROSITE" id="PS51918"/>
    </source>
</evidence>
<proteinExistence type="predicted"/>
<dbReference type="EMBL" id="UOGD01000216">
    <property type="protein sequence ID" value="VAX22152.1"/>
    <property type="molecule type" value="Genomic_DNA"/>
</dbReference>
<dbReference type="GO" id="GO:0005737">
    <property type="term" value="C:cytoplasm"/>
    <property type="evidence" value="ECO:0007669"/>
    <property type="project" value="UniProtKB-SubCell"/>
</dbReference>
<dbReference type="EC" id="2.1.1.192" evidence="14"/>
<dbReference type="PANTHER" id="PTHR30544:SF5">
    <property type="entry name" value="RADICAL SAM CORE DOMAIN-CONTAINING PROTEIN"/>
    <property type="match status" value="1"/>
</dbReference>
<dbReference type="PROSITE" id="PS51918">
    <property type="entry name" value="RADICAL_SAM"/>
    <property type="match status" value="1"/>
</dbReference>
<feature type="non-terminal residue" evidence="14">
    <location>
        <position position="1"/>
    </location>
</feature>
<gene>
    <name evidence="14" type="ORF">MNBD_IGNAVI01-1207</name>
</gene>
<evidence type="ECO:0000256" key="10">
    <source>
        <dbReference type="ARBA" id="ARBA00023004"/>
    </source>
</evidence>
<keyword evidence="8" id="KW-0949">S-adenosyl-L-methionine</keyword>
<dbReference type="PANTHER" id="PTHR30544">
    <property type="entry name" value="23S RRNA METHYLTRANSFERASE"/>
    <property type="match status" value="1"/>
</dbReference>
<reference evidence="14" key="1">
    <citation type="submission" date="2018-06" db="EMBL/GenBank/DDBJ databases">
        <authorList>
            <person name="Zhirakovskaya E."/>
        </authorList>
    </citation>
    <scope>NUCLEOTIDE SEQUENCE</scope>
</reference>
<dbReference type="InterPro" id="IPR013785">
    <property type="entry name" value="Aldolase_TIM"/>
</dbReference>
<dbReference type="AlphaFoldDB" id="A0A3B1C230"/>
<evidence type="ECO:0000256" key="1">
    <source>
        <dbReference type="ARBA" id="ARBA00001966"/>
    </source>
</evidence>
<comment type="cofactor">
    <cofactor evidence="1">
        <name>[4Fe-4S] cluster</name>
        <dbReference type="ChEBI" id="CHEBI:49883"/>
    </cofactor>
</comment>
<protein>
    <submittedName>
        <fullName evidence="14">23S rRNA (Adenine(2503)-C(2))-methyltransferase @ tRNA (Adenine(37)-C(2))-methyltransferase</fullName>
        <ecNumber evidence="14">2.1.1.192</ecNumber>
    </submittedName>
</protein>
<dbReference type="CDD" id="cd01335">
    <property type="entry name" value="Radical_SAM"/>
    <property type="match status" value="1"/>
</dbReference>
<dbReference type="SFLD" id="SFLDG01062">
    <property type="entry name" value="methyltransferase_(Class_A)"/>
    <property type="match status" value="1"/>
</dbReference>
<evidence type="ECO:0000256" key="6">
    <source>
        <dbReference type="ARBA" id="ARBA00022603"/>
    </source>
</evidence>
<dbReference type="SFLD" id="SFLDS00029">
    <property type="entry name" value="Radical_SAM"/>
    <property type="match status" value="1"/>
</dbReference>
<dbReference type="GO" id="GO:0051539">
    <property type="term" value="F:4 iron, 4 sulfur cluster binding"/>
    <property type="evidence" value="ECO:0007669"/>
    <property type="project" value="UniProtKB-KW"/>
</dbReference>
<comment type="subcellular location">
    <subcellularLocation>
        <location evidence="2">Cytoplasm</location>
    </subcellularLocation>
</comment>
<evidence type="ECO:0000256" key="7">
    <source>
        <dbReference type="ARBA" id="ARBA00022679"/>
    </source>
</evidence>
<dbReference type="InterPro" id="IPR004383">
    <property type="entry name" value="rRNA_lsu_MTrfase_RlmN/Cfr"/>
</dbReference>
<dbReference type="InterPro" id="IPR007197">
    <property type="entry name" value="rSAM"/>
</dbReference>
<accession>A0A3B1C230</accession>
<dbReference type="InterPro" id="IPR006638">
    <property type="entry name" value="Elp3/MiaA/NifB-like_rSAM"/>
</dbReference>
<dbReference type="InterPro" id="IPR040072">
    <property type="entry name" value="Methyltransferase_A"/>
</dbReference>
<evidence type="ECO:0000313" key="14">
    <source>
        <dbReference type="EMBL" id="VAX22152.1"/>
    </source>
</evidence>
<evidence type="ECO:0000256" key="8">
    <source>
        <dbReference type="ARBA" id="ARBA00022691"/>
    </source>
</evidence>
<evidence type="ECO:0000256" key="2">
    <source>
        <dbReference type="ARBA" id="ARBA00004496"/>
    </source>
</evidence>
<evidence type="ECO:0000256" key="4">
    <source>
        <dbReference type="ARBA" id="ARBA00022490"/>
    </source>
</evidence>
<dbReference type="GO" id="GO:0030488">
    <property type="term" value="P:tRNA methylation"/>
    <property type="evidence" value="ECO:0007669"/>
    <property type="project" value="InterPro"/>
</dbReference>
<keyword evidence="4" id="KW-0963">Cytoplasm</keyword>
<keyword evidence="9" id="KW-0479">Metal-binding</keyword>
<dbReference type="NCBIfam" id="TIGR00048">
    <property type="entry name" value="rRNA_mod_RlmN"/>
    <property type="match status" value="1"/>
</dbReference>
<dbReference type="Gene3D" id="3.20.20.70">
    <property type="entry name" value="Aldolase class I"/>
    <property type="match status" value="1"/>
</dbReference>